<organism evidence="1 2">
    <name type="scientific">Euroglyphus maynei</name>
    <name type="common">Mayne's house dust mite</name>
    <dbReference type="NCBI Taxonomy" id="6958"/>
    <lineage>
        <taxon>Eukaryota</taxon>
        <taxon>Metazoa</taxon>
        <taxon>Ecdysozoa</taxon>
        <taxon>Arthropoda</taxon>
        <taxon>Chelicerata</taxon>
        <taxon>Arachnida</taxon>
        <taxon>Acari</taxon>
        <taxon>Acariformes</taxon>
        <taxon>Sarcoptiformes</taxon>
        <taxon>Astigmata</taxon>
        <taxon>Psoroptidia</taxon>
        <taxon>Analgoidea</taxon>
        <taxon>Pyroglyphidae</taxon>
        <taxon>Pyroglyphinae</taxon>
        <taxon>Euroglyphus</taxon>
    </lineage>
</organism>
<evidence type="ECO:0000313" key="2">
    <source>
        <dbReference type="Proteomes" id="UP000194236"/>
    </source>
</evidence>
<dbReference type="Proteomes" id="UP000194236">
    <property type="component" value="Unassembled WGS sequence"/>
</dbReference>
<feature type="non-terminal residue" evidence="1">
    <location>
        <position position="1"/>
    </location>
</feature>
<sequence>IGVWYTILDALGKLSVFTNAVIIAFNTDIIPRLMYYFNNGNLKNFFASTLSNYVISSNDEVPDADIKNLI</sequence>
<reference evidence="1 2" key="1">
    <citation type="submission" date="2017-03" db="EMBL/GenBank/DDBJ databases">
        <title>Genome Survey of Euroglyphus maynei.</title>
        <authorList>
            <person name="Arlian L.G."/>
            <person name="Morgan M.S."/>
            <person name="Rider S.D."/>
        </authorList>
    </citation>
    <scope>NUCLEOTIDE SEQUENCE [LARGE SCALE GENOMIC DNA]</scope>
    <source>
        <strain evidence="1">Arlian Lab</strain>
        <tissue evidence="1">Whole body</tissue>
    </source>
</reference>
<dbReference type="OrthoDB" id="6431562at2759"/>
<proteinExistence type="predicted"/>
<accession>A0A1Y3BKR3</accession>
<gene>
    <name evidence="1" type="ORF">BLA29_004251</name>
</gene>
<name>A0A1Y3BKR3_EURMA</name>
<dbReference type="AlphaFoldDB" id="A0A1Y3BKR3"/>
<dbReference type="EMBL" id="MUJZ01016944">
    <property type="protein sequence ID" value="OTF80707.1"/>
    <property type="molecule type" value="Genomic_DNA"/>
</dbReference>
<protein>
    <submittedName>
        <fullName evidence="1">Uncharacterized protein</fullName>
    </submittedName>
</protein>
<evidence type="ECO:0000313" key="1">
    <source>
        <dbReference type="EMBL" id="OTF80707.1"/>
    </source>
</evidence>
<comment type="caution">
    <text evidence="1">The sequence shown here is derived from an EMBL/GenBank/DDBJ whole genome shotgun (WGS) entry which is preliminary data.</text>
</comment>
<keyword evidence="2" id="KW-1185">Reference proteome</keyword>